<dbReference type="EnsemblPlants" id="Kaladp0101s0301.1.v1.1">
    <property type="protein sequence ID" value="Kaladp0101s0301.1.v1.1"/>
    <property type="gene ID" value="Kaladp0101s0301.v1.1"/>
</dbReference>
<organism evidence="2 3">
    <name type="scientific">Kalanchoe fedtschenkoi</name>
    <name type="common">Lavender scallops</name>
    <name type="synonym">South American air plant</name>
    <dbReference type="NCBI Taxonomy" id="63787"/>
    <lineage>
        <taxon>Eukaryota</taxon>
        <taxon>Viridiplantae</taxon>
        <taxon>Streptophyta</taxon>
        <taxon>Embryophyta</taxon>
        <taxon>Tracheophyta</taxon>
        <taxon>Spermatophyta</taxon>
        <taxon>Magnoliopsida</taxon>
        <taxon>eudicotyledons</taxon>
        <taxon>Gunneridae</taxon>
        <taxon>Pentapetalae</taxon>
        <taxon>Saxifragales</taxon>
        <taxon>Crassulaceae</taxon>
        <taxon>Kalanchoe</taxon>
    </lineage>
</organism>
<dbReference type="InterPro" id="IPR033640">
    <property type="entry name" value="FAR_C"/>
</dbReference>
<feature type="domain" description="Fatty acyl-CoA reductase C-terminal" evidence="1">
    <location>
        <begin position="14"/>
        <end position="88"/>
    </location>
</feature>
<dbReference type="PANTHER" id="PTHR11011:SF99">
    <property type="entry name" value="FATTY ACYL-COA REDUCTASE 3"/>
    <property type="match status" value="1"/>
</dbReference>
<dbReference type="InterPro" id="IPR026055">
    <property type="entry name" value="FAR"/>
</dbReference>
<dbReference type="GO" id="GO:0010345">
    <property type="term" value="P:suberin biosynthetic process"/>
    <property type="evidence" value="ECO:0007669"/>
    <property type="project" value="TreeGrafter"/>
</dbReference>
<sequence>MSCHYFEAFYKNAKRKIDVVMRLVELYWPYLFLKTIFDDKNTDKLRAATINITDSADVFHFQFDPKSIDWEDFMMNVHFPGAVKHLFK</sequence>
<accession>A0A7N0V6Y5</accession>
<dbReference type="GO" id="GO:0035336">
    <property type="term" value="P:long-chain fatty-acyl-CoA metabolic process"/>
    <property type="evidence" value="ECO:0007669"/>
    <property type="project" value="TreeGrafter"/>
</dbReference>
<dbReference type="Gramene" id="Kaladp0101s0301.1.v1.1">
    <property type="protein sequence ID" value="Kaladp0101s0301.1.v1.1"/>
    <property type="gene ID" value="Kaladp0101s0301.v1.1"/>
</dbReference>
<evidence type="ECO:0000313" key="2">
    <source>
        <dbReference type="EnsemblPlants" id="Kaladp0101s0301.1.v1.1"/>
    </source>
</evidence>
<evidence type="ECO:0000259" key="1">
    <source>
        <dbReference type="Pfam" id="PF03015"/>
    </source>
</evidence>
<dbReference type="PANTHER" id="PTHR11011">
    <property type="entry name" value="MALE STERILITY PROTEIN 2-RELATED"/>
    <property type="match status" value="1"/>
</dbReference>
<dbReference type="Pfam" id="PF03015">
    <property type="entry name" value="Sterile"/>
    <property type="match status" value="1"/>
</dbReference>
<dbReference type="Proteomes" id="UP000594263">
    <property type="component" value="Unplaced"/>
</dbReference>
<proteinExistence type="predicted"/>
<dbReference type="OMA" id="VELYWPY"/>
<name>A0A7N0V6Y5_KALFE</name>
<dbReference type="GO" id="GO:0080019">
    <property type="term" value="F:alcohol-forming very long-chain fatty acyl-CoA reductase activity"/>
    <property type="evidence" value="ECO:0007669"/>
    <property type="project" value="InterPro"/>
</dbReference>
<protein>
    <recommendedName>
        <fullName evidence="1">Fatty acyl-CoA reductase C-terminal domain-containing protein</fullName>
    </recommendedName>
</protein>
<dbReference type="AlphaFoldDB" id="A0A7N0V6Y5"/>
<reference evidence="2" key="1">
    <citation type="submission" date="2021-01" db="UniProtKB">
        <authorList>
            <consortium name="EnsemblPlants"/>
        </authorList>
    </citation>
    <scope>IDENTIFICATION</scope>
</reference>
<keyword evidence="3" id="KW-1185">Reference proteome</keyword>
<evidence type="ECO:0000313" key="3">
    <source>
        <dbReference type="Proteomes" id="UP000594263"/>
    </source>
</evidence>